<keyword evidence="4" id="KW-1185">Reference proteome</keyword>
<comment type="caution">
    <text evidence="3">The sequence shown here is derived from an EMBL/GenBank/DDBJ whole genome shotgun (WGS) entry which is preliminary data.</text>
</comment>
<keyword evidence="2" id="KW-0472">Membrane</keyword>
<feature type="transmembrane region" description="Helical" evidence="2">
    <location>
        <begin position="6"/>
        <end position="25"/>
    </location>
</feature>
<sequence length="279" mass="29860">MTISTAYIAFAGFITVLAIFLTILATRRGPRVSVFTKHKCYCSILTPRQRPQALRVPAATTNTVQPPTEQGDNAADNEADIEPDNGAHDQEQEATEDNTDSAEPSKTPIKPIVEKLAEMVPLPTDNSAETSSTSSNSSEDKDAIKSDEVKEITAAEFDEALKTTVVAMKAELDSDEELSPASAIMREAMRLFETTRTDAQAPAASTASEEYGDALETTVVTLEAKSGSNRPSPATVNLSEGMQLFKNTTQDEGPDETAGSEETAGSQDAEHADAKEKEL</sequence>
<keyword evidence="2" id="KW-0812">Transmembrane</keyword>
<gene>
    <name evidence="3" type="ORF">BDV95DRAFT_19897</name>
</gene>
<keyword evidence="2" id="KW-1133">Transmembrane helix</keyword>
<dbReference type="AlphaFoldDB" id="A0A7C8MHD9"/>
<name>A0A7C8MHD9_9PLEO</name>
<feature type="compositionally biased region" description="Polar residues" evidence="1">
    <location>
        <begin position="61"/>
        <end position="71"/>
    </location>
</feature>
<feature type="region of interest" description="Disordered" evidence="1">
    <location>
        <begin position="123"/>
        <end position="147"/>
    </location>
</feature>
<dbReference type="Proteomes" id="UP000481861">
    <property type="component" value="Unassembled WGS sequence"/>
</dbReference>
<proteinExistence type="predicted"/>
<evidence type="ECO:0000313" key="3">
    <source>
        <dbReference type="EMBL" id="KAF2878356.1"/>
    </source>
</evidence>
<organism evidence="3 4">
    <name type="scientific">Massariosphaeria phaeospora</name>
    <dbReference type="NCBI Taxonomy" id="100035"/>
    <lineage>
        <taxon>Eukaryota</taxon>
        <taxon>Fungi</taxon>
        <taxon>Dikarya</taxon>
        <taxon>Ascomycota</taxon>
        <taxon>Pezizomycotina</taxon>
        <taxon>Dothideomycetes</taxon>
        <taxon>Pleosporomycetidae</taxon>
        <taxon>Pleosporales</taxon>
        <taxon>Pleosporales incertae sedis</taxon>
        <taxon>Massariosphaeria</taxon>
    </lineage>
</organism>
<feature type="compositionally biased region" description="Polar residues" evidence="1">
    <location>
        <begin position="226"/>
        <end position="251"/>
    </location>
</feature>
<evidence type="ECO:0000313" key="4">
    <source>
        <dbReference type="Proteomes" id="UP000481861"/>
    </source>
</evidence>
<evidence type="ECO:0000256" key="2">
    <source>
        <dbReference type="SAM" id="Phobius"/>
    </source>
</evidence>
<feature type="region of interest" description="Disordered" evidence="1">
    <location>
        <begin position="224"/>
        <end position="279"/>
    </location>
</feature>
<dbReference type="EMBL" id="JAADJZ010000001">
    <property type="protein sequence ID" value="KAF2878356.1"/>
    <property type="molecule type" value="Genomic_DNA"/>
</dbReference>
<reference evidence="3 4" key="1">
    <citation type="submission" date="2020-01" db="EMBL/GenBank/DDBJ databases">
        <authorList>
            <consortium name="DOE Joint Genome Institute"/>
            <person name="Haridas S."/>
            <person name="Albert R."/>
            <person name="Binder M."/>
            <person name="Bloem J."/>
            <person name="Labutti K."/>
            <person name="Salamov A."/>
            <person name="Andreopoulos B."/>
            <person name="Baker S.E."/>
            <person name="Barry K."/>
            <person name="Bills G."/>
            <person name="Bluhm B.H."/>
            <person name="Cannon C."/>
            <person name="Castanera R."/>
            <person name="Culley D.E."/>
            <person name="Daum C."/>
            <person name="Ezra D."/>
            <person name="Gonzalez J.B."/>
            <person name="Henrissat B."/>
            <person name="Kuo A."/>
            <person name="Liang C."/>
            <person name="Lipzen A."/>
            <person name="Lutzoni F."/>
            <person name="Magnuson J."/>
            <person name="Mondo S."/>
            <person name="Nolan M."/>
            <person name="Ohm R."/>
            <person name="Pangilinan J."/>
            <person name="Park H.-J.H."/>
            <person name="Ramirez L."/>
            <person name="Alfaro M."/>
            <person name="Sun H."/>
            <person name="Tritt A."/>
            <person name="Yoshinaga Y."/>
            <person name="Zwiers L.-H.L."/>
            <person name="Turgeon B.G."/>
            <person name="Goodwin S.B."/>
            <person name="Spatafora J.W."/>
            <person name="Crous P.W."/>
            <person name="Grigoriev I.V."/>
        </authorList>
    </citation>
    <scope>NUCLEOTIDE SEQUENCE [LARGE SCALE GENOMIC DNA]</scope>
    <source>
        <strain evidence="3 4">CBS 611.86</strain>
    </source>
</reference>
<feature type="compositionally biased region" description="Basic and acidic residues" evidence="1">
    <location>
        <begin position="138"/>
        <end position="147"/>
    </location>
</feature>
<feature type="compositionally biased region" description="Basic and acidic residues" evidence="1">
    <location>
        <begin position="268"/>
        <end position="279"/>
    </location>
</feature>
<feature type="region of interest" description="Disordered" evidence="1">
    <location>
        <begin position="61"/>
        <end position="107"/>
    </location>
</feature>
<accession>A0A7C8MHD9</accession>
<feature type="compositionally biased region" description="Low complexity" evidence="1">
    <location>
        <begin position="126"/>
        <end position="137"/>
    </location>
</feature>
<evidence type="ECO:0000256" key="1">
    <source>
        <dbReference type="SAM" id="MobiDB-lite"/>
    </source>
</evidence>
<protein>
    <submittedName>
        <fullName evidence="3">Uncharacterized protein</fullName>
    </submittedName>
</protein>